<dbReference type="OMA" id="YCEMSIL"/>
<sequence>MRHLPWRPGQKQNYKASAENEYRLSSSFEMPGLGVWALGALLAVCLCCSPLLTGAQIIHPSEASALRAIKRSLNDPMKNLRNWNKGDPCTSNWTGVLCFNQTENDGYLHVQELQLLSMNLSGSLSPDLGRLSYMKILDLMWNNISGSIPKEIGNITSLELLLLNGNQLTGSLPEEIGNLHNLDRIQIDQNQISGPIPKSFANLNKTMHFHMNNNSISGQIPPELYKLGSLVHFLVDNNNLSGYLPPELSELPSLRILQLDNNNFHGNTIPASYSNMSKLLKLEVLQFCFVRLIRSLRNCSLQGPIPDLSRIPNLGYFDLSNNNLTGDIPANFSGLPRLQRLSLENNSLSGSVPSTIWQNRTLNGTERLILDFQNNELSNISSSLTPPTNVTIRCALAFADVLTIYMTEI</sequence>
<comment type="caution">
    <text evidence="20">The sequence shown here is derived from an EMBL/GenBank/DDBJ whole genome shotgun (WGS) entry which is preliminary data.</text>
</comment>
<evidence type="ECO:0000256" key="12">
    <source>
        <dbReference type="ARBA" id="ARBA00022989"/>
    </source>
</evidence>
<dbReference type="SMART" id="SM00369">
    <property type="entry name" value="LRR_TYP"/>
    <property type="match status" value="4"/>
</dbReference>
<evidence type="ECO:0000256" key="14">
    <source>
        <dbReference type="ARBA" id="ARBA00023170"/>
    </source>
</evidence>
<dbReference type="FunFam" id="3.80.10.10:FF:000387">
    <property type="entry name" value="Probable LRR receptor-like serine/threonine-protein kinase At1g06840"/>
    <property type="match status" value="1"/>
</dbReference>
<keyword evidence="7" id="KW-0732">Signal</keyword>
<keyword evidence="12" id="KW-1133">Transmembrane helix</keyword>
<dbReference type="InterPro" id="IPR003591">
    <property type="entry name" value="Leu-rich_rpt_typical-subtyp"/>
</dbReference>
<keyword evidence="3" id="KW-0723">Serine/threonine-protein kinase</keyword>
<dbReference type="GO" id="GO:0016020">
    <property type="term" value="C:membrane"/>
    <property type="evidence" value="ECO:0007669"/>
    <property type="project" value="UniProtKB-SubCell"/>
</dbReference>
<evidence type="ECO:0000256" key="7">
    <source>
        <dbReference type="ARBA" id="ARBA00022729"/>
    </source>
</evidence>
<evidence type="ECO:0000256" key="9">
    <source>
        <dbReference type="ARBA" id="ARBA00022741"/>
    </source>
</evidence>
<keyword evidence="8" id="KW-0677">Repeat</keyword>
<dbReference type="SUPFAM" id="SSF52058">
    <property type="entry name" value="L domain-like"/>
    <property type="match status" value="1"/>
</dbReference>
<dbReference type="GO" id="GO:0004674">
    <property type="term" value="F:protein serine/threonine kinase activity"/>
    <property type="evidence" value="ECO:0007669"/>
    <property type="project" value="UniProtKB-KW"/>
</dbReference>
<keyword evidence="21" id="KW-1185">Reference proteome</keyword>
<keyword evidence="10" id="KW-0418">Kinase</keyword>
<keyword evidence="5" id="KW-0808">Transferase</keyword>
<evidence type="ECO:0000256" key="16">
    <source>
        <dbReference type="ARBA" id="ARBA00047899"/>
    </source>
</evidence>
<evidence type="ECO:0000313" key="20">
    <source>
        <dbReference type="EMBL" id="KAF8396986.1"/>
    </source>
</evidence>
<accession>A0A834Z1T1</accession>
<comment type="catalytic activity">
    <reaction evidence="16">
        <text>L-threonyl-[protein] + ATP = O-phospho-L-threonyl-[protein] + ADP + H(+)</text>
        <dbReference type="Rhea" id="RHEA:46608"/>
        <dbReference type="Rhea" id="RHEA-COMP:11060"/>
        <dbReference type="Rhea" id="RHEA-COMP:11605"/>
        <dbReference type="ChEBI" id="CHEBI:15378"/>
        <dbReference type="ChEBI" id="CHEBI:30013"/>
        <dbReference type="ChEBI" id="CHEBI:30616"/>
        <dbReference type="ChEBI" id="CHEBI:61977"/>
        <dbReference type="ChEBI" id="CHEBI:456216"/>
        <dbReference type="EC" id="2.7.11.1"/>
    </reaction>
</comment>
<reference evidence="20 21" key="1">
    <citation type="submission" date="2020-04" db="EMBL/GenBank/DDBJ databases">
        <title>Plant Genome Project.</title>
        <authorList>
            <person name="Zhang R.-G."/>
        </authorList>
    </citation>
    <scope>NUCLEOTIDE SEQUENCE [LARGE SCALE GENOMIC DNA]</scope>
    <source>
        <strain evidence="20">YNK0</strain>
        <tissue evidence="20">Leaf</tissue>
    </source>
</reference>
<dbReference type="PANTHER" id="PTHR45974">
    <property type="entry name" value="RECEPTOR-LIKE PROTEIN 55"/>
    <property type="match status" value="1"/>
</dbReference>
<evidence type="ECO:0000256" key="10">
    <source>
        <dbReference type="ARBA" id="ARBA00022777"/>
    </source>
</evidence>
<evidence type="ECO:0000256" key="8">
    <source>
        <dbReference type="ARBA" id="ARBA00022737"/>
    </source>
</evidence>
<keyword evidence="11" id="KW-0067">ATP-binding</keyword>
<evidence type="ECO:0000259" key="18">
    <source>
        <dbReference type="Pfam" id="PF08263"/>
    </source>
</evidence>
<evidence type="ECO:0000256" key="1">
    <source>
        <dbReference type="ARBA" id="ARBA00004370"/>
    </source>
</evidence>
<feature type="domain" description="Disease resistance R13L4/SHOC-2-like LRR" evidence="19">
    <location>
        <begin position="121"/>
        <end position="344"/>
    </location>
</feature>
<comment type="subcellular location">
    <subcellularLocation>
        <location evidence="1">Membrane</location>
    </subcellularLocation>
</comment>
<evidence type="ECO:0000256" key="3">
    <source>
        <dbReference type="ARBA" id="ARBA00022527"/>
    </source>
</evidence>
<feature type="domain" description="Leucine-rich repeat-containing N-terminal plant-type" evidence="18">
    <location>
        <begin position="59"/>
        <end position="98"/>
    </location>
</feature>
<gene>
    <name evidence="20" type="ORF">HHK36_018624</name>
</gene>
<evidence type="ECO:0000259" key="19">
    <source>
        <dbReference type="Pfam" id="PF23598"/>
    </source>
</evidence>
<comment type="catalytic activity">
    <reaction evidence="17">
        <text>L-seryl-[protein] + ATP = O-phospho-L-seryl-[protein] + ADP + H(+)</text>
        <dbReference type="Rhea" id="RHEA:17989"/>
        <dbReference type="Rhea" id="RHEA-COMP:9863"/>
        <dbReference type="Rhea" id="RHEA-COMP:11604"/>
        <dbReference type="ChEBI" id="CHEBI:15378"/>
        <dbReference type="ChEBI" id="CHEBI:29999"/>
        <dbReference type="ChEBI" id="CHEBI:30616"/>
        <dbReference type="ChEBI" id="CHEBI:83421"/>
        <dbReference type="ChEBI" id="CHEBI:456216"/>
        <dbReference type="EC" id="2.7.11.1"/>
    </reaction>
</comment>
<dbReference type="AlphaFoldDB" id="A0A834Z1T1"/>
<evidence type="ECO:0000256" key="11">
    <source>
        <dbReference type="ARBA" id="ARBA00022840"/>
    </source>
</evidence>
<dbReference type="InterPro" id="IPR055414">
    <property type="entry name" value="LRR_R13L4/SHOC2-like"/>
</dbReference>
<keyword evidence="15" id="KW-0325">Glycoprotein</keyword>
<keyword evidence="9" id="KW-0547">Nucleotide-binding</keyword>
<dbReference type="Pfam" id="PF23598">
    <property type="entry name" value="LRR_14"/>
    <property type="match status" value="1"/>
</dbReference>
<dbReference type="InterPro" id="IPR013210">
    <property type="entry name" value="LRR_N_plant-typ"/>
</dbReference>
<protein>
    <recommendedName>
        <fullName evidence="2">non-specific serine/threonine protein kinase</fullName>
        <ecNumber evidence="2">2.7.11.1</ecNumber>
    </recommendedName>
</protein>
<keyword evidence="4" id="KW-0433">Leucine-rich repeat</keyword>
<evidence type="ECO:0000256" key="5">
    <source>
        <dbReference type="ARBA" id="ARBA00022679"/>
    </source>
</evidence>
<dbReference type="PANTHER" id="PTHR45974:SF134">
    <property type="entry name" value="OS01G0960400 PROTEIN"/>
    <property type="match status" value="1"/>
</dbReference>
<name>A0A834Z1T1_TETSI</name>
<dbReference type="Gene3D" id="3.80.10.10">
    <property type="entry name" value="Ribonuclease Inhibitor"/>
    <property type="match status" value="2"/>
</dbReference>
<proteinExistence type="predicted"/>
<evidence type="ECO:0000256" key="2">
    <source>
        <dbReference type="ARBA" id="ARBA00012513"/>
    </source>
</evidence>
<dbReference type="Proteomes" id="UP000655225">
    <property type="component" value="Unassembled WGS sequence"/>
</dbReference>
<dbReference type="Pfam" id="PF08263">
    <property type="entry name" value="LRRNT_2"/>
    <property type="match status" value="1"/>
</dbReference>
<organism evidence="20 21">
    <name type="scientific">Tetracentron sinense</name>
    <name type="common">Spur-leaf</name>
    <dbReference type="NCBI Taxonomy" id="13715"/>
    <lineage>
        <taxon>Eukaryota</taxon>
        <taxon>Viridiplantae</taxon>
        <taxon>Streptophyta</taxon>
        <taxon>Embryophyta</taxon>
        <taxon>Tracheophyta</taxon>
        <taxon>Spermatophyta</taxon>
        <taxon>Magnoliopsida</taxon>
        <taxon>Trochodendrales</taxon>
        <taxon>Trochodendraceae</taxon>
        <taxon>Tetracentron</taxon>
    </lineage>
</organism>
<dbReference type="EC" id="2.7.11.1" evidence="2"/>
<evidence type="ECO:0000256" key="15">
    <source>
        <dbReference type="ARBA" id="ARBA00023180"/>
    </source>
</evidence>
<dbReference type="GO" id="GO:0005524">
    <property type="term" value="F:ATP binding"/>
    <property type="evidence" value="ECO:0007669"/>
    <property type="project" value="UniProtKB-KW"/>
</dbReference>
<evidence type="ECO:0000256" key="17">
    <source>
        <dbReference type="ARBA" id="ARBA00048679"/>
    </source>
</evidence>
<keyword evidence="14" id="KW-0675">Receptor</keyword>
<keyword evidence="6" id="KW-0812">Transmembrane</keyword>
<dbReference type="EMBL" id="JABCRI010000012">
    <property type="protein sequence ID" value="KAF8396986.1"/>
    <property type="molecule type" value="Genomic_DNA"/>
</dbReference>
<evidence type="ECO:0000256" key="4">
    <source>
        <dbReference type="ARBA" id="ARBA00022614"/>
    </source>
</evidence>
<keyword evidence="13" id="KW-0472">Membrane</keyword>
<evidence type="ECO:0000256" key="13">
    <source>
        <dbReference type="ARBA" id="ARBA00023136"/>
    </source>
</evidence>
<dbReference type="OrthoDB" id="2020077at2759"/>
<dbReference type="InterPro" id="IPR032675">
    <property type="entry name" value="LRR_dom_sf"/>
</dbReference>
<evidence type="ECO:0000313" key="21">
    <source>
        <dbReference type="Proteomes" id="UP000655225"/>
    </source>
</evidence>
<evidence type="ECO:0000256" key="6">
    <source>
        <dbReference type="ARBA" id="ARBA00022692"/>
    </source>
</evidence>